<dbReference type="GO" id="GO:0032259">
    <property type="term" value="P:methylation"/>
    <property type="evidence" value="ECO:0007669"/>
    <property type="project" value="UniProtKB-KW"/>
</dbReference>
<dbReference type="KEGG" id="swo:Swol_0504"/>
<proteinExistence type="predicted"/>
<dbReference type="AlphaFoldDB" id="Q0AZL6"/>
<dbReference type="SUPFAM" id="SSF53335">
    <property type="entry name" value="S-adenosyl-L-methionine-dependent methyltransferases"/>
    <property type="match status" value="1"/>
</dbReference>
<dbReference type="RefSeq" id="WP_011639944.1">
    <property type="nucleotide sequence ID" value="NC_008346.1"/>
</dbReference>
<dbReference type="HOGENOM" id="CLU_3123623_0_0_9"/>
<sequence>MGGGTPVLEANRLGCKIIGCDINPMAYWIVERELADLNIEEYRRATCKLT</sequence>
<evidence type="ECO:0000313" key="2">
    <source>
        <dbReference type="Proteomes" id="UP000001968"/>
    </source>
</evidence>
<name>Q0AZL6_SYNWW</name>
<dbReference type="REBASE" id="17609">
    <property type="entry name" value="M2.SwoGORF503P"/>
</dbReference>
<dbReference type="Proteomes" id="UP000001968">
    <property type="component" value="Chromosome"/>
</dbReference>
<accession>Q0AZL6</accession>
<keyword evidence="1" id="KW-0489">Methyltransferase</keyword>
<organism evidence="1 2">
    <name type="scientific">Syntrophomonas wolfei subsp. wolfei (strain DSM 2245B / Goettingen)</name>
    <dbReference type="NCBI Taxonomy" id="335541"/>
    <lineage>
        <taxon>Bacteria</taxon>
        <taxon>Bacillati</taxon>
        <taxon>Bacillota</taxon>
        <taxon>Clostridia</taxon>
        <taxon>Eubacteriales</taxon>
        <taxon>Syntrophomonadaceae</taxon>
        <taxon>Syntrophomonas</taxon>
    </lineage>
</organism>
<dbReference type="Gene3D" id="3.40.50.150">
    <property type="entry name" value="Vaccinia Virus protein VP39"/>
    <property type="match status" value="1"/>
</dbReference>
<evidence type="ECO:0000313" key="1">
    <source>
        <dbReference type="EMBL" id="ABI67838.1"/>
    </source>
</evidence>
<dbReference type="GO" id="GO:0008168">
    <property type="term" value="F:methyltransferase activity"/>
    <property type="evidence" value="ECO:0007669"/>
    <property type="project" value="UniProtKB-KW"/>
</dbReference>
<keyword evidence="1" id="KW-0808">Transferase</keyword>
<protein>
    <submittedName>
        <fullName evidence="1">Adenine-specific DNA methylase containing a Zn-ribbon-like protein</fullName>
    </submittedName>
</protein>
<dbReference type="InterPro" id="IPR029063">
    <property type="entry name" value="SAM-dependent_MTases_sf"/>
</dbReference>
<keyword evidence="2" id="KW-1185">Reference proteome</keyword>
<reference evidence="2" key="1">
    <citation type="journal article" date="2010" name="Environ. Microbiol.">
        <title>The genome of Syntrophomonas wolfei: new insights into syntrophic metabolism and biohydrogen production.</title>
        <authorList>
            <person name="Sieber J.R."/>
            <person name="Sims D.R."/>
            <person name="Han C."/>
            <person name="Kim E."/>
            <person name="Lykidis A."/>
            <person name="Lapidus A.L."/>
            <person name="McDonnald E."/>
            <person name="Rohlin L."/>
            <person name="Culley D.E."/>
            <person name="Gunsalus R."/>
            <person name="McInerney M.J."/>
        </authorList>
    </citation>
    <scope>NUCLEOTIDE SEQUENCE [LARGE SCALE GENOMIC DNA]</scope>
    <source>
        <strain evidence="2">DSM 2245B / Goettingen</strain>
    </source>
</reference>
<dbReference type="EMBL" id="CP000448">
    <property type="protein sequence ID" value="ABI67838.1"/>
    <property type="molecule type" value="Genomic_DNA"/>
</dbReference>
<dbReference type="OrthoDB" id="9800801at2"/>
<gene>
    <name evidence="1" type="ordered locus">Swol_0504</name>
</gene>
<dbReference type="eggNOG" id="COG0863">
    <property type="taxonomic scope" value="Bacteria"/>
</dbReference>